<evidence type="ECO:0000256" key="12">
    <source>
        <dbReference type="ARBA" id="ARBA00047318"/>
    </source>
</evidence>
<dbReference type="GO" id="GO:0005829">
    <property type="term" value="C:cytosol"/>
    <property type="evidence" value="ECO:0007669"/>
    <property type="project" value="TreeGrafter"/>
</dbReference>
<reference evidence="18 19" key="1">
    <citation type="submission" date="2017-02" db="EMBL/GenBank/DDBJ databases">
        <authorList>
            <person name="Peterson S.W."/>
        </authorList>
    </citation>
    <scope>NUCLEOTIDE SEQUENCE [LARGE SCALE GENOMIC DNA]</scope>
    <source>
        <strain evidence="18 19">DSM 45154</strain>
    </source>
</reference>
<comment type="catalytic activity">
    <reaction evidence="13 14">
        <text>a fatty acyl-[ACP] + malonyl-[ACP] + H(+) = a 3-oxoacyl-[ACP] + holo-[ACP] + CO2</text>
        <dbReference type="Rhea" id="RHEA:22836"/>
        <dbReference type="Rhea" id="RHEA-COMP:9623"/>
        <dbReference type="Rhea" id="RHEA-COMP:9685"/>
        <dbReference type="Rhea" id="RHEA-COMP:9916"/>
        <dbReference type="Rhea" id="RHEA-COMP:14125"/>
        <dbReference type="ChEBI" id="CHEBI:15378"/>
        <dbReference type="ChEBI" id="CHEBI:16526"/>
        <dbReference type="ChEBI" id="CHEBI:64479"/>
        <dbReference type="ChEBI" id="CHEBI:78449"/>
        <dbReference type="ChEBI" id="CHEBI:78776"/>
        <dbReference type="ChEBI" id="CHEBI:138651"/>
    </reaction>
</comment>
<dbReference type="NCBIfam" id="TIGR03150">
    <property type="entry name" value="fabF"/>
    <property type="match status" value="1"/>
</dbReference>
<evidence type="ECO:0000313" key="18">
    <source>
        <dbReference type="EMBL" id="SKA22920.1"/>
    </source>
</evidence>
<dbReference type="Proteomes" id="UP000190637">
    <property type="component" value="Unassembled WGS sequence"/>
</dbReference>
<feature type="active site" description="For beta-ketoacyl synthase activity" evidence="15">
    <location>
        <position position="161"/>
    </location>
</feature>
<evidence type="ECO:0000256" key="8">
    <source>
        <dbReference type="ARBA" id="ARBA00023098"/>
    </source>
</evidence>
<dbReference type="CDD" id="cd00834">
    <property type="entry name" value="KAS_I_II"/>
    <property type="match status" value="1"/>
</dbReference>
<dbReference type="GO" id="GO:0004315">
    <property type="term" value="F:3-oxoacyl-[acyl-carrier-protein] synthase activity"/>
    <property type="evidence" value="ECO:0007669"/>
    <property type="project" value="UniProtKB-UniRule"/>
</dbReference>
<dbReference type="InterPro" id="IPR014030">
    <property type="entry name" value="Ketoacyl_synth_N"/>
</dbReference>
<protein>
    <recommendedName>
        <fullName evidence="4 14">3-oxoacyl-[acyl-carrier-protein] synthase 2</fullName>
        <ecNumber evidence="3 14">2.3.1.179</ecNumber>
    </recommendedName>
</protein>
<dbReference type="PANTHER" id="PTHR11712">
    <property type="entry name" value="POLYKETIDE SYNTHASE-RELATED"/>
    <property type="match status" value="1"/>
</dbReference>
<dbReference type="FunFam" id="3.40.47.10:FF:000018">
    <property type="entry name" value="3-oxoacyl-[acyl-carrier-protein] synthase 2"/>
    <property type="match status" value="1"/>
</dbReference>
<dbReference type="EC" id="2.3.1.179" evidence="3 14"/>
<accession>A0A1T4S3P7</accession>
<keyword evidence="5 14" id="KW-0444">Lipid biosynthesis</keyword>
<dbReference type="InterPro" id="IPR020841">
    <property type="entry name" value="PKS_Beta-ketoAc_synthase_dom"/>
</dbReference>
<evidence type="ECO:0000256" key="2">
    <source>
        <dbReference type="ARBA" id="ARBA00008467"/>
    </source>
</evidence>
<name>A0A1T4S3P7_9ACTN</name>
<evidence type="ECO:0000256" key="14">
    <source>
        <dbReference type="PIRNR" id="PIRNR000447"/>
    </source>
</evidence>
<dbReference type="PANTHER" id="PTHR11712:SF336">
    <property type="entry name" value="3-OXOACYL-[ACYL-CARRIER-PROTEIN] SYNTHASE, MITOCHONDRIAL"/>
    <property type="match status" value="1"/>
</dbReference>
<dbReference type="Pfam" id="PF00109">
    <property type="entry name" value="ketoacyl-synt"/>
    <property type="match status" value="1"/>
</dbReference>
<dbReference type="SMART" id="SM00825">
    <property type="entry name" value="PKS_KS"/>
    <property type="match status" value="1"/>
</dbReference>
<comment type="catalytic activity">
    <reaction evidence="12 14">
        <text>(9Z)-hexadecenoyl-[ACP] + malonyl-[ACP] + H(+) = 3-oxo-(11Z)-octadecenoyl-[ACP] + holo-[ACP] + CO2</text>
        <dbReference type="Rhea" id="RHEA:55040"/>
        <dbReference type="Rhea" id="RHEA-COMP:9623"/>
        <dbReference type="Rhea" id="RHEA-COMP:9685"/>
        <dbReference type="Rhea" id="RHEA-COMP:10800"/>
        <dbReference type="Rhea" id="RHEA-COMP:14074"/>
        <dbReference type="ChEBI" id="CHEBI:15378"/>
        <dbReference type="ChEBI" id="CHEBI:16526"/>
        <dbReference type="ChEBI" id="CHEBI:64479"/>
        <dbReference type="ChEBI" id="CHEBI:78449"/>
        <dbReference type="ChEBI" id="CHEBI:83989"/>
        <dbReference type="ChEBI" id="CHEBI:138538"/>
        <dbReference type="EC" id="2.3.1.179"/>
    </reaction>
</comment>
<dbReference type="EMBL" id="FUWS01000008">
    <property type="protein sequence ID" value="SKA22920.1"/>
    <property type="molecule type" value="Genomic_DNA"/>
</dbReference>
<evidence type="ECO:0000256" key="16">
    <source>
        <dbReference type="RuleBase" id="RU003694"/>
    </source>
</evidence>
<keyword evidence="7" id="KW-0276">Fatty acid metabolism</keyword>
<keyword evidence="9 14" id="KW-0275">Fatty acid biosynthesis</keyword>
<dbReference type="InterPro" id="IPR000794">
    <property type="entry name" value="Beta-ketoacyl_synthase"/>
</dbReference>
<dbReference type="PIRSF" id="PIRSF000447">
    <property type="entry name" value="KAS_II"/>
    <property type="match status" value="1"/>
</dbReference>
<evidence type="ECO:0000256" key="7">
    <source>
        <dbReference type="ARBA" id="ARBA00022832"/>
    </source>
</evidence>
<proteinExistence type="inferred from homology"/>
<evidence type="ECO:0000256" key="10">
    <source>
        <dbReference type="ARBA" id="ARBA00023315"/>
    </source>
</evidence>
<evidence type="ECO:0000256" key="15">
    <source>
        <dbReference type="PIRSR" id="PIRSR000447-1"/>
    </source>
</evidence>
<keyword evidence="10 14" id="KW-0012">Acyltransferase</keyword>
<evidence type="ECO:0000256" key="13">
    <source>
        <dbReference type="ARBA" id="ARBA00047659"/>
    </source>
</evidence>
<evidence type="ECO:0000259" key="17">
    <source>
        <dbReference type="PROSITE" id="PS52004"/>
    </source>
</evidence>
<keyword evidence="19" id="KW-1185">Reference proteome</keyword>
<evidence type="ECO:0000256" key="11">
    <source>
        <dbReference type="ARBA" id="ARBA00024006"/>
    </source>
</evidence>
<keyword evidence="8" id="KW-0443">Lipid metabolism</keyword>
<comment type="function">
    <text evidence="11 14">Involved in the type II fatty acid elongation cycle. Catalyzes the elongation of a wide range of acyl-ACP by the addition of two carbons from malonyl-ACP to an acyl acceptor. Can efficiently catalyze the conversion of palmitoleoyl-ACP (cis-hexadec-9-enoyl-ACP) to cis-vaccenoyl-ACP (cis-octadec-11-enoyl-ACP), an essential step in the thermal regulation of fatty acid composition.</text>
</comment>
<dbReference type="InterPro" id="IPR014031">
    <property type="entry name" value="Ketoacyl_synth_C"/>
</dbReference>
<evidence type="ECO:0000256" key="6">
    <source>
        <dbReference type="ARBA" id="ARBA00022679"/>
    </source>
</evidence>
<dbReference type="AlphaFoldDB" id="A0A1T4S3P7"/>
<evidence type="ECO:0000256" key="4">
    <source>
        <dbReference type="ARBA" id="ARBA00014657"/>
    </source>
</evidence>
<evidence type="ECO:0000256" key="9">
    <source>
        <dbReference type="ARBA" id="ARBA00023160"/>
    </source>
</evidence>
<dbReference type="NCBIfam" id="NF005589">
    <property type="entry name" value="PRK07314.1"/>
    <property type="match status" value="1"/>
</dbReference>
<dbReference type="InterPro" id="IPR016039">
    <property type="entry name" value="Thiolase-like"/>
</dbReference>
<dbReference type="GO" id="GO:0006633">
    <property type="term" value="P:fatty acid biosynthetic process"/>
    <property type="evidence" value="ECO:0007669"/>
    <property type="project" value="UniProtKB-UniRule"/>
</dbReference>
<dbReference type="OrthoDB" id="9808669at2"/>
<evidence type="ECO:0000256" key="3">
    <source>
        <dbReference type="ARBA" id="ARBA00012356"/>
    </source>
</evidence>
<dbReference type="Pfam" id="PF02801">
    <property type="entry name" value="Ketoacyl-synt_C"/>
    <property type="match status" value="1"/>
</dbReference>
<dbReference type="Gene3D" id="3.40.47.10">
    <property type="match status" value="1"/>
</dbReference>
<dbReference type="STRING" id="1122192.SAMN02745673_03153"/>
<dbReference type="InterPro" id="IPR017568">
    <property type="entry name" value="3-oxoacyl-ACP_synth-2"/>
</dbReference>
<keyword evidence="6 14" id="KW-0808">Transferase</keyword>
<sequence>MSTTEVVVTGLGATTPLGGDVASTWSALLEGQSGIRTIEEDWVKDLPVHFAGAVAVEPSEKLPRHRMRRLDRTQQFALIAAQEAWEDAGAPEVDPLRLGAVVSSGIGGILTILEQYDTFREKGWKRVSPFTVPMLMPNSPAAAVSLEFSARAGAHAPVSACASSAEAIADAIAMIRSGRADIVIAGGTEAALHPLNIASFASMRALSTRNDDPQRASRPFDVNRDGFVMSEGAGIIVLESAEHARARGARVYAVAAGAGYSNDAHDIVQPDPAGTGQARAITAALADADLQPHDIAHVNAHATSTPAGDVGETVAIRSALGDSAADQVAVTSTKSMTGHLLGGAGAVESIATVLALYHGQIPPTINIDELDPGVVVDIVRDKPRDLSAGAVAALNESFGFGGHNVAVAFRRV</sequence>
<organism evidence="18 19">
    <name type="scientific">Marinactinospora thermotolerans DSM 45154</name>
    <dbReference type="NCBI Taxonomy" id="1122192"/>
    <lineage>
        <taxon>Bacteria</taxon>
        <taxon>Bacillati</taxon>
        <taxon>Actinomycetota</taxon>
        <taxon>Actinomycetes</taxon>
        <taxon>Streptosporangiales</taxon>
        <taxon>Nocardiopsidaceae</taxon>
        <taxon>Marinactinospora</taxon>
    </lineage>
</organism>
<comment type="pathway">
    <text evidence="1 14">Lipid metabolism; fatty acid biosynthesis.</text>
</comment>
<dbReference type="RefSeq" id="WP_078762442.1">
    <property type="nucleotide sequence ID" value="NZ_FUWS01000008.1"/>
</dbReference>
<dbReference type="PROSITE" id="PS52004">
    <property type="entry name" value="KS3_2"/>
    <property type="match status" value="1"/>
</dbReference>
<evidence type="ECO:0000256" key="5">
    <source>
        <dbReference type="ARBA" id="ARBA00022516"/>
    </source>
</evidence>
<comment type="similarity">
    <text evidence="2 14 16">Belongs to the thiolase-like superfamily. Beta-ketoacyl-ACP synthases family.</text>
</comment>
<evidence type="ECO:0000256" key="1">
    <source>
        <dbReference type="ARBA" id="ARBA00005194"/>
    </source>
</evidence>
<dbReference type="UniPathway" id="UPA00094"/>
<gene>
    <name evidence="18" type="ORF">SAMN02745673_03153</name>
</gene>
<feature type="domain" description="Ketosynthase family 3 (KS3)" evidence="17">
    <location>
        <begin position="3"/>
        <end position="411"/>
    </location>
</feature>
<dbReference type="SUPFAM" id="SSF53901">
    <property type="entry name" value="Thiolase-like"/>
    <property type="match status" value="2"/>
</dbReference>
<evidence type="ECO:0000313" key="19">
    <source>
        <dbReference type="Proteomes" id="UP000190637"/>
    </source>
</evidence>